<proteinExistence type="predicted"/>
<protein>
    <submittedName>
        <fullName evidence="1">Uncharacterized protein</fullName>
    </submittedName>
</protein>
<comment type="caution">
    <text evidence="1">The sequence shown here is derived from an EMBL/GenBank/DDBJ whole genome shotgun (WGS) entry which is preliminary data.</text>
</comment>
<dbReference type="Proteomes" id="UP001060085">
    <property type="component" value="Linkage Group LG03"/>
</dbReference>
<organism evidence="1 2">
    <name type="scientific">Catharanthus roseus</name>
    <name type="common">Madagascar periwinkle</name>
    <name type="synonym">Vinca rosea</name>
    <dbReference type="NCBI Taxonomy" id="4058"/>
    <lineage>
        <taxon>Eukaryota</taxon>
        <taxon>Viridiplantae</taxon>
        <taxon>Streptophyta</taxon>
        <taxon>Embryophyta</taxon>
        <taxon>Tracheophyta</taxon>
        <taxon>Spermatophyta</taxon>
        <taxon>Magnoliopsida</taxon>
        <taxon>eudicotyledons</taxon>
        <taxon>Gunneridae</taxon>
        <taxon>Pentapetalae</taxon>
        <taxon>asterids</taxon>
        <taxon>lamiids</taxon>
        <taxon>Gentianales</taxon>
        <taxon>Apocynaceae</taxon>
        <taxon>Rauvolfioideae</taxon>
        <taxon>Vinceae</taxon>
        <taxon>Catharanthinae</taxon>
        <taxon>Catharanthus</taxon>
    </lineage>
</organism>
<accession>A0ACC0BD81</accession>
<reference evidence="2" key="1">
    <citation type="journal article" date="2023" name="Nat. Plants">
        <title>Single-cell RNA sequencing provides a high-resolution roadmap for understanding the multicellular compartmentation of specialized metabolism.</title>
        <authorList>
            <person name="Sun S."/>
            <person name="Shen X."/>
            <person name="Li Y."/>
            <person name="Li Y."/>
            <person name="Wang S."/>
            <person name="Li R."/>
            <person name="Zhang H."/>
            <person name="Shen G."/>
            <person name="Guo B."/>
            <person name="Wei J."/>
            <person name="Xu J."/>
            <person name="St-Pierre B."/>
            <person name="Chen S."/>
            <person name="Sun C."/>
        </authorList>
    </citation>
    <scope>NUCLEOTIDE SEQUENCE [LARGE SCALE GENOMIC DNA]</scope>
</reference>
<dbReference type="EMBL" id="CM044703">
    <property type="protein sequence ID" value="KAI5670597.1"/>
    <property type="molecule type" value="Genomic_DNA"/>
</dbReference>
<gene>
    <name evidence="1" type="ORF">M9H77_10961</name>
</gene>
<name>A0ACC0BD81_CATRO</name>
<evidence type="ECO:0000313" key="2">
    <source>
        <dbReference type="Proteomes" id="UP001060085"/>
    </source>
</evidence>
<evidence type="ECO:0000313" key="1">
    <source>
        <dbReference type="EMBL" id="KAI5670597.1"/>
    </source>
</evidence>
<keyword evidence="2" id="KW-1185">Reference proteome</keyword>
<sequence length="719" mass="77909">MDAAVDSTRAFVKNVKRVIVKVGTAVVTRPDGRLALGRLGALCEQIHELNSQGYEVILVTSGAVGVGRQRLKYRRLVHSSFADLQKPQRELDGKACAAVGQNGLMALYDLLFSQLDVTSAQLLVTDNDFRDPDFRKQLNEAVNSLLDLKVVPIFNENDAVSTRRAPYEDSSGIFWDNDSLAALLALELKADLLVLLSDVEGLYSGPPSNPQSKLIHTYIKERHEAMITFGDKSRVGRGGMTAKVKAAVYAAYAGIPVVITSGFANSNIVKVLQGQRIGTLFHRDAKQWVQPGDTDARDMAVAARECSRRLQAMSSEERSKVLLDIADALEANEKQIISENEADVSAAQKAGYEKSLISRLALKPGKISSLANSIRVLAKMEEPVGRVLKRMELADGFILDKTSSPLGVLLIIFESRPDALVQIASLAIRSGNGLLLKGGKEAKRSNAVLHKVITSSIPERVGEKLIGLVTSREEIPELLKLDDVIDLVIPRGSNKLVSQIKASTKIPVLGHADGICHVYVDKSANLDMAKQIVLDAKTDYPAACNAMETLLVHKDLAKNGSLNELIVELQIKGVTMYGGPRASSLLNIPEAHSFHHEYSSLACTVEIVDDVHAAIDHIHRHGSAHTDSIITEDSEVADIFLHQVDSAAVFRNASTRFSDGFRFGLGAEVGISTSRIHARGPVGVEGLLTTRWIGRGTGQVVNGDKGVVYTHKDLPVNSC</sequence>